<feature type="transmembrane region" description="Helical" evidence="5">
    <location>
        <begin position="131"/>
        <end position="150"/>
    </location>
</feature>
<name>A0A6J6DJK4_9ZZZZ</name>
<dbReference type="EMBL" id="CAEZTH010000069">
    <property type="protein sequence ID" value="CAB4564347.1"/>
    <property type="molecule type" value="Genomic_DNA"/>
</dbReference>
<feature type="transmembrane region" description="Helical" evidence="5">
    <location>
        <begin position="12"/>
        <end position="33"/>
    </location>
</feature>
<evidence type="ECO:0000313" key="6">
    <source>
        <dbReference type="EMBL" id="CAB4564347.1"/>
    </source>
</evidence>
<gene>
    <name evidence="6" type="ORF">UFOPK1639_00654</name>
</gene>
<evidence type="ECO:0000256" key="2">
    <source>
        <dbReference type="ARBA" id="ARBA00022692"/>
    </source>
</evidence>
<reference evidence="6" key="1">
    <citation type="submission" date="2020-05" db="EMBL/GenBank/DDBJ databases">
        <authorList>
            <person name="Chiriac C."/>
            <person name="Salcher M."/>
            <person name="Ghai R."/>
            <person name="Kavagutti S V."/>
        </authorList>
    </citation>
    <scope>NUCLEOTIDE SEQUENCE</scope>
</reference>
<dbReference type="InterPro" id="IPR044878">
    <property type="entry name" value="UbiA_sf"/>
</dbReference>
<feature type="transmembrane region" description="Helical" evidence="5">
    <location>
        <begin position="79"/>
        <end position="100"/>
    </location>
</feature>
<dbReference type="PANTHER" id="PTHR42723:SF1">
    <property type="entry name" value="CHLOROPHYLL SYNTHASE, CHLOROPLASTIC"/>
    <property type="match status" value="1"/>
</dbReference>
<feature type="transmembrane region" description="Helical" evidence="5">
    <location>
        <begin position="156"/>
        <end position="177"/>
    </location>
</feature>
<sequence length="272" mass="28457">MWLKALALFRSTHPLPSLSVTSFAVLFGIGLGLPLEKLWLVGLAVLTQQFSVGLSNDWLDAGRDKAVQRIDKPVAQGMVSLAAVRTASLVAAVIALALALALGTAAYLWMLLMLAIGWVYNLGLKANGFSVVPYMLGFGILPAFVTLSSQDPALPPIWVMIVAGLFGVAAHFANTLPDLLADKQTGVRALPHILGQRASALVIALTASSASLILVTQSSKLVPAISIGGLGLTVALSLLASVLALKPNPPKLVFHLLLLASLVNVVMLMLGF</sequence>
<feature type="transmembrane region" description="Helical" evidence="5">
    <location>
        <begin position="252"/>
        <end position="271"/>
    </location>
</feature>
<keyword evidence="4 5" id="KW-0472">Membrane</keyword>
<dbReference type="GO" id="GO:0016765">
    <property type="term" value="F:transferase activity, transferring alkyl or aryl (other than methyl) groups"/>
    <property type="evidence" value="ECO:0007669"/>
    <property type="project" value="InterPro"/>
</dbReference>
<proteinExistence type="predicted"/>
<protein>
    <submittedName>
        <fullName evidence="6">Unannotated protein</fullName>
    </submittedName>
</protein>
<evidence type="ECO:0000256" key="5">
    <source>
        <dbReference type="SAM" id="Phobius"/>
    </source>
</evidence>
<dbReference type="InterPro" id="IPR000537">
    <property type="entry name" value="UbiA_prenyltransferase"/>
</dbReference>
<evidence type="ECO:0000256" key="1">
    <source>
        <dbReference type="ARBA" id="ARBA00004141"/>
    </source>
</evidence>
<keyword evidence="2 5" id="KW-0812">Transmembrane</keyword>
<feature type="transmembrane region" description="Helical" evidence="5">
    <location>
        <begin position="221"/>
        <end position="245"/>
    </location>
</feature>
<dbReference type="InterPro" id="IPR050475">
    <property type="entry name" value="Prenyltransferase_related"/>
</dbReference>
<comment type="subcellular location">
    <subcellularLocation>
        <location evidence="1">Membrane</location>
        <topology evidence="1">Multi-pass membrane protein</topology>
    </subcellularLocation>
</comment>
<organism evidence="6">
    <name type="scientific">freshwater metagenome</name>
    <dbReference type="NCBI Taxonomy" id="449393"/>
    <lineage>
        <taxon>unclassified sequences</taxon>
        <taxon>metagenomes</taxon>
        <taxon>ecological metagenomes</taxon>
    </lineage>
</organism>
<accession>A0A6J6DJK4</accession>
<dbReference type="GO" id="GO:0016020">
    <property type="term" value="C:membrane"/>
    <property type="evidence" value="ECO:0007669"/>
    <property type="project" value="UniProtKB-SubCell"/>
</dbReference>
<evidence type="ECO:0000256" key="3">
    <source>
        <dbReference type="ARBA" id="ARBA00022989"/>
    </source>
</evidence>
<dbReference type="PANTHER" id="PTHR42723">
    <property type="entry name" value="CHLOROPHYLL SYNTHASE"/>
    <property type="match status" value="1"/>
</dbReference>
<dbReference type="Gene3D" id="1.10.357.140">
    <property type="entry name" value="UbiA prenyltransferase"/>
    <property type="match status" value="1"/>
</dbReference>
<keyword evidence="3 5" id="KW-1133">Transmembrane helix</keyword>
<evidence type="ECO:0000256" key="4">
    <source>
        <dbReference type="ARBA" id="ARBA00023136"/>
    </source>
</evidence>
<feature type="transmembrane region" description="Helical" evidence="5">
    <location>
        <begin position="198"/>
        <end position="215"/>
    </location>
</feature>
<dbReference type="AlphaFoldDB" id="A0A6J6DJK4"/>
<dbReference type="Pfam" id="PF01040">
    <property type="entry name" value="UbiA"/>
    <property type="match status" value="1"/>
</dbReference>